<comment type="caution">
    <text evidence="2">The sequence shown here is derived from an EMBL/GenBank/DDBJ whole genome shotgun (WGS) entry which is preliminary data.</text>
</comment>
<evidence type="ECO:0000259" key="1">
    <source>
        <dbReference type="Pfam" id="PF13503"/>
    </source>
</evidence>
<organism evidence="2 3">
    <name type="scientific">Citrobacter freundii</name>
    <dbReference type="NCBI Taxonomy" id="546"/>
    <lineage>
        <taxon>Bacteria</taxon>
        <taxon>Pseudomonadati</taxon>
        <taxon>Pseudomonadota</taxon>
        <taxon>Gammaproteobacteria</taxon>
        <taxon>Enterobacterales</taxon>
        <taxon>Enterobacteriaceae</taxon>
        <taxon>Citrobacter</taxon>
        <taxon>Citrobacter freundii complex</taxon>
    </lineage>
</organism>
<proteinExistence type="predicted"/>
<reference evidence="2" key="1">
    <citation type="journal article" date="2018" name="Genome Biol.">
        <title>SKESA: strategic k-mer extension for scrupulous assemblies.</title>
        <authorList>
            <person name="Souvorov A."/>
            <person name="Agarwala R."/>
            <person name="Lipman D.J."/>
        </authorList>
    </citation>
    <scope>NUCLEOTIDE SEQUENCE</scope>
    <source>
        <strain evidence="2">91871</strain>
    </source>
</reference>
<dbReference type="EMBL" id="DAESCB010000006">
    <property type="protein sequence ID" value="HBH7042462.1"/>
    <property type="molecule type" value="Genomic_DNA"/>
</dbReference>
<dbReference type="Proteomes" id="UP000885148">
    <property type="component" value="Unassembled WGS sequence"/>
</dbReference>
<dbReference type="AlphaFoldDB" id="A0A9P3Z4A1"/>
<evidence type="ECO:0000313" key="2">
    <source>
        <dbReference type="EMBL" id="HBH7042462.1"/>
    </source>
</evidence>
<protein>
    <submittedName>
        <fullName evidence="2">DUF4123 domain-containing protein</fullName>
    </submittedName>
</protein>
<dbReference type="Pfam" id="PF13503">
    <property type="entry name" value="DUF4123"/>
    <property type="match status" value="1"/>
</dbReference>
<dbReference type="InterPro" id="IPR025391">
    <property type="entry name" value="DUF4123"/>
</dbReference>
<sequence length="271" mass="31165">MSSECQLKQHWQKQNITHNAFILFEGGALSHEIRHLMLTNYKDRCTPLYQIPGLKKIITYGPWLAHIKEENELNSMLSEKIPVAGIIFSALSLTHLASRLAIGCIAKTPDDRKVLLRFYTPHVLKHLAARPDMEWHPVLFSQTESWWVQENSQWHQLNIPASVTNNPAPDNLNLDNSLWQKVKGRDDVSALVREWSMMKIGNQFPPCARRNMVEKALDKARQIGLIKPLDQKIYALSYLNGEKEYLESAEFQAVLEKVKKNEISLSDILED</sequence>
<dbReference type="RefSeq" id="WP_114675915.1">
    <property type="nucleotide sequence ID" value="NZ_JADVIW010000022.1"/>
</dbReference>
<feature type="domain" description="DUF4123" evidence="1">
    <location>
        <begin position="21"/>
        <end position="130"/>
    </location>
</feature>
<evidence type="ECO:0000313" key="3">
    <source>
        <dbReference type="Proteomes" id="UP000885148"/>
    </source>
</evidence>
<reference evidence="2" key="2">
    <citation type="submission" date="2021-07" db="EMBL/GenBank/DDBJ databases">
        <authorList>
            <consortium name="NCBI Pathogen Detection Project"/>
        </authorList>
    </citation>
    <scope>NUCLEOTIDE SEQUENCE</scope>
    <source>
        <strain evidence="2">91871</strain>
    </source>
</reference>
<gene>
    <name evidence="2" type="ORF">KV121_002538</name>
</gene>
<accession>A0A9P3Z4A1</accession>
<name>A0A9P3Z4A1_CITFR</name>